<dbReference type="PROSITE" id="PS01359">
    <property type="entry name" value="ZF_PHD_1"/>
    <property type="match status" value="1"/>
</dbReference>
<feature type="region of interest" description="Disordered" evidence="5">
    <location>
        <begin position="511"/>
        <end position="617"/>
    </location>
</feature>
<accession>A0A2A9MFL4</accession>
<feature type="region of interest" description="Disordered" evidence="5">
    <location>
        <begin position="312"/>
        <end position="495"/>
    </location>
</feature>
<feature type="compositionally biased region" description="Low complexity" evidence="5">
    <location>
        <begin position="538"/>
        <end position="605"/>
    </location>
</feature>
<dbReference type="InterPro" id="IPR055198">
    <property type="entry name" value="NSD_PHD"/>
</dbReference>
<dbReference type="SUPFAM" id="SSF57903">
    <property type="entry name" value="FYVE/PHD zinc finger"/>
    <property type="match status" value="1"/>
</dbReference>
<evidence type="ECO:0000313" key="9">
    <source>
        <dbReference type="Proteomes" id="UP000224006"/>
    </source>
</evidence>
<keyword evidence="3" id="KW-0862">Zinc</keyword>
<dbReference type="Pfam" id="PF22908">
    <property type="entry name" value="PHD_NSD"/>
    <property type="match status" value="1"/>
</dbReference>
<evidence type="ECO:0000256" key="5">
    <source>
        <dbReference type="SAM" id="MobiDB-lite"/>
    </source>
</evidence>
<dbReference type="GO" id="GO:0008270">
    <property type="term" value="F:zinc ion binding"/>
    <property type="evidence" value="ECO:0007669"/>
    <property type="project" value="UniProtKB-KW"/>
</dbReference>
<dbReference type="InterPro" id="IPR019787">
    <property type="entry name" value="Znf_PHD-finger"/>
</dbReference>
<evidence type="ECO:0000256" key="3">
    <source>
        <dbReference type="ARBA" id="ARBA00022833"/>
    </source>
</evidence>
<feature type="compositionally biased region" description="Low complexity" evidence="5">
    <location>
        <begin position="665"/>
        <end position="678"/>
    </location>
</feature>
<dbReference type="PROSITE" id="PS50089">
    <property type="entry name" value="ZF_RING_2"/>
    <property type="match status" value="1"/>
</dbReference>
<sequence length="947" mass="100653">METPQSSALSRQQPAAKRRLTKRQVTTEVFPDVVPLSRLHLDLACGACLGEFQDDQCSEGPYNDGTGGGSSVEASESTAETEPLLGGSSSSSSSYAPRVSHTGGTADAVVSPCASSVSPPSAAHTRSRSSARAEFSPLFPSASSHLLPLGLISGCRHVFHYFCIQKWGFTRENSCPQCKTRFTWLARYSRTGEREGVVPVRRLDQKRAQVDEENSEEITRIIENLFDLGGCPACGEAIRSDSDGGVLVCEAQSCGDRYHRLCCNISPGHENYSGPWVCPSCRESRHPCIDDEGRRIRRDQIMEDGFVEARRRRQGRARRLTSVPRAASSRGRRGRSAAPRRMQQLRDCSDADFSDAHSGRQADSAECSEAVSPHVSQDDVSPGRAVSSAHVAAEGCETRPCRGRQPNPQETHSCDEIVLSPDASSDEDDARPRGPAALGQGSRREASSAAQATRGSSAPPPEGSNNAENAHLRRRLNGRLDGQPAPGALASCRPKGDGAQWLREILSLGASAGVRERGSNRGTSPSPGVPELSRVSDRIPSPVSSSSSRGLPSGSPSERPESVPCAASSTPSSSSTQRPPSASVSEPPAARGADTLSSLSVSSGSETANPDDPQTISALGKHLASLLEVGWEQQSSCVRSAASSQRTVDLADPPQASGSPDPTNGSMGADASSDSGSAAVLDAVPRIHRHPPPRRRIPINTELITTGAFRPKRQVAFPGPSSVLLKRRRQFSSSASTGRRAWARQQCLPVSVSATVRAGTGTVDWSRTRSSHEVPIATYASVTRDAVSRPDSVSASMRHSCAPVERRPAGSQRVESAETSSCVPCALPTHSAHLSSSSALASRNGLFSIRRAVPSYSESASRDTSLVSRPVPVCGSLLVSSNGTDSSARDNRAPTAGRNTAPTFRKKPSAGGAADEKRIPRYLEFLWEHIKRAVSSDGKRPRWLKAI</sequence>
<dbReference type="RefSeq" id="XP_029219993.1">
    <property type="nucleotide sequence ID" value="XM_029364070.1"/>
</dbReference>
<reference evidence="8 9" key="1">
    <citation type="submission" date="2017-09" db="EMBL/GenBank/DDBJ databases">
        <title>Genome sequencing of Besnoitia besnoiti strain Bb-Ger1.</title>
        <authorList>
            <person name="Schares G."/>
            <person name="Venepally P."/>
            <person name="Lorenzi H.A."/>
        </authorList>
    </citation>
    <scope>NUCLEOTIDE SEQUENCE [LARGE SCALE GENOMIC DNA]</scope>
    <source>
        <strain evidence="8 9">Bb-Ger1</strain>
    </source>
</reference>
<keyword evidence="1" id="KW-0479">Metal-binding</keyword>
<dbReference type="InterPro" id="IPR013083">
    <property type="entry name" value="Znf_RING/FYVE/PHD"/>
</dbReference>
<dbReference type="STRING" id="94643.A0A2A9MFL4"/>
<evidence type="ECO:0000256" key="4">
    <source>
        <dbReference type="PROSITE-ProRule" id="PRU00175"/>
    </source>
</evidence>
<feature type="compositionally biased region" description="Polar residues" evidence="5">
    <location>
        <begin position="634"/>
        <end position="647"/>
    </location>
</feature>
<feature type="compositionally biased region" description="Polar residues" evidence="5">
    <location>
        <begin position="1"/>
        <end position="13"/>
    </location>
</feature>
<evidence type="ECO:0000259" key="6">
    <source>
        <dbReference type="PROSITE" id="PS50016"/>
    </source>
</evidence>
<dbReference type="Gene3D" id="3.30.40.10">
    <property type="entry name" value="Zinc/RING finger domain, C3HC4 (zinc finger)"/>
    <property type="match status" value="2"/>
</dbReference>
<proteinExistence type="predicted"/>
<evidence type="ECO:0000256" key="1">
    <source>
        <dbReference type="ARBA" id="ARBA00022723"/>
    </source>
</evidence>
<dbReference type="VEuPathDB" id="ToxoDB:BESB_056350"/>
<keyword evidence="9" id="KW-1185">Reference proteome</keyword>
<feature type="region of interest" description="Disordered" evidence="5">
    <location>
        <begin position="59"/>
        <end position="103"/>
    </location>
</feature>
<feature type="domain" description="PHD-type" evidence="6">
    <location>
        <begin position="228"/>
        <end position="284"/>
    </location>
</feature>
<dbReference type="InterPro" id="IPR001965">
    <property type="entry name" value="Znf_PHD"/>
</dbReference>
<dbReference type="SMART" id="SM00249">
    <property type="entry name" value="PHD"/>
    <property type="match status" value="1"/>
</dbReference>
<evidence type="ECO:0000256" key="2">
    <source>
        <dbReference type="ARBA" id="ARBA00022771"/>
    </source>
</evidence>
<dbReference type="InterPro" id="IPR001841">
    <property type="entry name" value="Znf_RING"/>
</dbReference>
<gene>
    <name evidence="8" type="ORF">BESB_056350</name>
</gene>
<feature type="compositionally biased region" description="Polar residues" evidence="5">
    <location>
        <begin position="606"/>
        <end position="617"/>
    </location>
</feature>
<evidence type="ECO:0000259" key="7">
    <source>
        <dbReference type="PROSITE" id="PS50089"/>
    </source>
</evidence>
<organism evidence="8 9">
    <name type="scientific">Besnoitia besnoiti</name>
    <name type="common">Apicomplexan protozoan</name>
    <dbReference type="NCBI Taxonomy" id="94643"/>
    <lineage>
        <taxon>Eukaryota</taxon>
        <taxon>Sar</taxon>
        <taxon>Alveolata</taxon>
        <taxon>Apicomplexa</taxon>
        <taxon>Conoidasida</taxon>
        <taxon>Coccidia</taxon>
        <taxon>Eucoccidiorida</taxon>
        <taxon>Eimeriorina</taxon>
        <taxon>Sarcocystidae</taxon>
        <taxon>Besnoitia</taxon>
    </lineage>
</organism>
<comment type="caution">
    <text evidence="8">The sequence shown here is derived from an EMBL/GenBank/DDBJ whole genome shotgun (WGS) entry which is preliminary data.</text>
</comment>
<feature type="region of interest" description="Disordered" evidence="5">
    <location>
        <begin position="878"/>
        <end position="915"/>
    </location>
</feature>
<feature type="domain" description="RING-type" evidence="7">
    <location>
        <begin position="155"/>
        <end position="179"/>
    </location>
</feature>
<dbReference type="AlphaFoldDB" id="A0A2A9MFL4"/>
<dbReference type="OrthoDB" id="332128at2759"/>
<dbReference type="KEGG" id="bbes:BESB_056350"/>
<dbReference type="PROSITE" id="PS50016">
    <property type="entry name" value="ZF_PHD_2"/>
    <property type="match status" value="1"/>
</dbReference>
<feature type="compositionally biased region" description="Low complexity" evidence="5">
    <location>
        <begin position="71"/>
        <end position="94"/>
    </location>
</feature>
<protein>
    <submittedName>
        <fullName evidence="8">PHD-finger domain-containing protein</fullName>
    </submittedName>
</protein>
<name>A0A2A9MFL4_BESBE</name>
<feature type="region of interest" description="Disordered" evidence="5">
    <location>
        <begin position="634"/>
        <end position="678"/>
    </location>
</feature>
<dbReference type="EMBL" id="NWUJ01000004">
    <property type="protein sequence ID" value="PFH35984.1"/>
    <property type="molecule type" value="Genomic_DNA"/>
</dbReference>
<dbReference type="SUPFAM" id="SSF57850">
    <property type="entry name" value="RING/U-box"/>
    <property type="match status" value="1"/>
</dbReference>
<dbReference type="InterPro" id="IPR011011">
    <property type="entry name" value="Znf_FYVE_PHD"/>
</dbReference>
<dbReference type="CDD" id="cd15489">
    <property type="entry name" value="PHD_SF"/>
    <property type="match status" value="1"/>
</dbReference>
<dbReference type="Proteomes" id="UP000224006">
    <property type="component" value="Chromosome IV"/>
</dbReference>
<dbReference type="GeneID" id="40310564"/>
<evidence type="ECO:0000313" key="8">
    <source>
        <dbReference type="EMBL" id="PFH35984.1"/>
    </source>
</evidence>
<dbReference type="InterPro" id="IPR019786">
    <property type="entry name" value="Zinc_finger_PHD-type_CS"/>
</dbReference>
<keyword evidence="2 4" id="KW-0863">Zinc-finger</keyword>
<feature type="region of interest" description="Disordered" evidence="5">
    <location>
        <begin position="1"/>
        <end position="22"/>
    </location>
</feature>